<dbReference type="AlphaFoldDB" id="A0A2N1P2P2"/>
<dbReference type="Gene3D" id="1.10.510.10">
    <property type="entry name" value="Transferase(Phosphotransferase) domain 1"/>
    <property type="match status" value="1"/>
</dbReference>
<keyword evidence="3" id="KW-0175">Coiled coil</keyword>
<dbReference type="EMBL" id="LLXL01000014">
    <property type="protein sequence ID" value="PKK80447.1"/>
    <property type="molecule type" value="Genomic_DNA"/>
</dbReference>
<dbReference type="Pfam" id="PF07714">
    <property type="entry name" value="PK_Tyr_Ser-Thr"/>
    <property type="match status" value="1"/>
</dbReference>
<keyword evidence="5" id="KW-0808">Transferase</keyword>
<dbReference type="PANTHER" id="PTHR44329">
    <property type="entry name" value="SERINE/THREONINE-PROTEIN KINASE TNNI3K-RELATED"/>
    <property type="match status" value="1"/>
</dbReference>
<name>A0A2N1P2P2_9GLOM</name>
<dbReference type="VEuPathDB" id="FungiDB:FUN_002262"/>
<evidence type="ECO:0000256" key="1">
    <source>
        <dbReference type="ARBA" id="ARBA00022741"/>
    </source>
</evidence>
<evidence type="ECO:0000256" key="3">
    <source>
        <dbReference type="SAM" id="Coils"/>
    </source>
</evidence>
<dbReference type="InterPro" id="IPR051681">
    <property type="entry name" value="Ser/Thr_Kinases-Pseudokinases"/>
</dbReference>
<dbReference type="SUPFAM" id="SSF56112">
    <property type="entry name" value="Protein kinase-like (PK-like)"/>
    <property type="match status" value="1"/>
</dbReference>
<dbReference type="PANTHER" id="PTHR44329:SF298">
    <property type="entry name" value="MIXED LINEAGE KINASE DOMAIN-LIKE PROTEIN"/>
    <property type="match status" value="1"/>
</dbReference>
<keyword evidence="1" id="KW-0547">Nucleotide-binding</keyword>
<keyword evidence="5" id="KW-0418">Kinase</keyword>
<dbReference type="VEuPathDB" id="FungiDB:RhiirA1_448616"/>
<keyword evidence="2" id="KW-0067">ATP-binding</keyword>
<evidence type="ECO:0000313" key="6">
    <source>
        <dbReference type="Proteomes" id="UP000233469"/>
    </source>
</evidence>
<dbReference type="InterPro" id="IPR000719">
    <property type="entry name" value="Prot_kinase_dom"/>
</dbReference>
<dbReference type="InterPro" id="IPR011009">
    <property type="entry name" value="Kinase-like_dom_sf"/>
</dbReference>
<protein>
    <submittedName>
        <fullName evidence="5">Kinase-like protein</fullName>
    </submittedName>
</protein>
<reference evidence="5 6" key="2">
    <citation type="submission" date="2017-10" db="EMBL/GenBank/DDBJ databases">
        <title>Extensive intraspecific genome diversity in a model arbuscular mycorrhizal fungus.</title>
        <authorList>
            <person name="Chen E.C.H."/>
            <person name="Morin E."/>
            <person name="Baudet D."/>
            <person name="Noel J."/>
            <person name="Ndikumana S."/>
            <person name="Charron P."/>
            <person name="St-Onge C."/>
            <person name="Giorgi J."/>
            <person name="Grigoriev I.V."/>
            <person name="Roux C."/>
            <person name="Martin F.M."/>
            <person name="Corradi N."/>
        </authorList>
    </citation>
    <scope>NUCLEOTIDE SEQUENCE [LARGE SCALE GENOMIC DNA]</scope>
    <source>
        <strain evidence="5 6">C2</strain>
    </source>
</reference>
<dbReference type="VEuPathDB" id="FungiDB:RhiirFUN_002320"/>
<feature type="domain" description="Protein kinase" evidence="4">
    <location>
        <begin position="602"/>
        <end position="875"/>
    </location>
</feature>
<dbReference type="GO" id="GO:0004674">
    <property type="term" value="F:protein serine/threonine kinase activity"/>
    <property type="evidence" value="ECO:0007669"/>
    <property type="project" value="TreeGrafter"/>
</dbReference>
<sequence length="948" mass="112428">MSKKESIFNSNEENIQLINKNDDKFEPKFGIFKLLDYDLNLEERKMKFKEYDRIICEDCNQVIEKSNFICYNCYNKETDCNEQNRMNYGICKFCFKSNASFGCCKIKIFKSSDYDLNLEERKLKYKDCDIILCEKCNREIDKLNYYCYDCTNFNFGIFKISDYNLNLKERKLKYEDCDGILCEKCSQKIDKQDFYCIFCYVKETDCNKKGQMKYGSNFGIFNTFDYNLNLEERKVKYRDYDGILCEECNQEINKQYLYCFHCYSKETDSNKKGNMTYGTSKVGIFQISDYDLNLEERKEKYNDYDNILCEGCNQEIDKQYYYCNYCYNDIEGNGECKICSIGNNDDCCSIYEFQQYLENFNKWISENKIIDIKRPIVEISDYDLDEDDRQEKYKNCDYILCENCGKKHHYNYCYYCYDKEMKELEKLISRSQPKLRDYEVFYSKVYNKKTKELKELKELQSILKDYENIYFKLEGNLGIFKQIMQQFENTKYDIDNKKIHINNIRYNRVNNCDRKLRSYCDCYDNEINLNEKKRMEFGKCKDCSRINEDLNDCLSCKPERFQRDFNKWTSGNKIIDKLIQDNQRIAVEKYDLLLEWIPFNKFTNIKYIAEGGFAKVYSATWIDGQIKKWSQLNNNWRRNGPLTVALKILNDSENVSDDFLNELNFFNKVSGCMCIIKCFGITQDPITHNYALVLQYMENGNLRSYLGQTANSKTWEQRLNKMYDICLALNDIHKYGLIHKDLHPGNIFIGSTFAYIGDFGLCMPANECLSNSTEKNIYGVIPYIAPEILRRKPHTLASDIYSLGIIINEIITGIPPFNKQPHDHLLVLDVCRGLRPNIRAETPNSLRELIEKCWDANPENRPTSKEIFYTLSNNLNEYKNMLLNFNETITMQSYETHPQAIYTSRLLMSQNLNSNLPEPINCPNQQEFVSSEKLNTLNSECLECEIII</sequence>
<reference evidence="5 6" key="1">
    <citation type="submission" date="2016-04" db="EMBL/GenBank/DDBJ databases">
        <title>Genome analyses suggest a sexual origin of heterokaryosis in a supposedly ancient asexual fungus.</title>
        <authorList>
            <person name="Ropars J."/>
            <person name="Sedzielewska K."/>
            <person name="Noel J."/>
            <person name="Charron P."/>
            <person name="Farinelli L."/>
            <person name="Marton T."/>
            <person name="Kruger M."/>
            <person name="Pelin A."/>
            <person name="Brachmann A."/>
            <person name="Corradi N."/>
        </authorList>
    </citation>
    <scope>NUCLEOTIDE SEQUENCE [LARGE SCALE GENOMIC DNA]</scope>
    <source>
        <strain evidence="5 6">C2</strain>
    </source>
</reference>
<evidence type="ECO:0000259" key="4">
    <source>
        <dbReference type="PROSITE" id="PS50011"/>
    </source>
</evidence>
<proteinExistence type="predicted"/>
<organism evidence="5 6">
    <name type="scientific">Rhizophagus irregularis</name>
    <dbReference type="NCBI Taxonomy" id="588596"/>
    <lineage>
        <taxon>Eukaryota</taxon>
        <taxon>Fungi</taxon>
        <taxon>Fungi incertae sedis</taxon>
        <taxon>Mucoromycota</taxon>
        <taxon>Glomeromycotina</taxon>
        <taxon>Glomeromycetes</taxon>
        <taxon>Glomerales</taxon>
        <taxon>Glomeraceae</taxon>
        <taxon>Rhizophagus</taxon>
    </lineage>
</organism>
<dbReference type="PROSITE" id="PS50011">
    <property type="entry name" value="PROTEIN_KINASE_DOM"/>
    <property type="match status" value="1"/>
</dbReference>
<dbReference type="Proteomes" id="UP000233469">
    <property type="component" value="Unassembled WGS sequence"/>
</dbReference>
<evidence type="ECO:0000313" key="5">
    <source>
        <dbReference type="EMBL" id="PKK80447.1"/>
    </source>
</evidence>
<dbReference type="GO" id="GO:0005524">
    <property type="term" value="F:ATP binding"/>
    <property type="evidence" value="ECO:0007669"/>
    <property type="project" value="UniProtKB-KW"/>
</dbReference>
<dbReference type="InterPro" id="IPR001245">
    <property type="entry name" value="Ser-Thr/Tyr_kinase_cat_dom"/>
</dbReference>
<gene>
    <name evidence="5" type="ORF">RhiirC2_768072</name>
</gene>
<dbReference type="PRINTS" id="PR00109">
    <property type="entry name" value="TYRKINASE"/>
</dbReference>
<evidence type="ECO:0000256" key="2">
    <source>
        <dbReference type="ARBA" id="ARBA00022840"/>
    </source>
</evidence>
<comment type="caution">
    <text evidence="5">The sequence shown here is derived from an EMBL/GenBank/DDBJ whole genome shotgun (WGS) entry which is preliminary data.</text>
</comment>
<feature type="coiled-coil region" evidence="3">
    <location>
        <begin position="449"/>
        <end position="476"/>
    </location>
</feature>
<accession>A0A2N1P2P2</accession>